<organism evidence="2 3">
    <name type="scientific">Laccaria amethystina LaAM-08-1</name>
    <dbReference type="NCBI Taxonomy" id="1095629"/>
    <lineage>
        <taxon>Eukaryota</taxon>
        <taxon>Fungi</taxon>
        <taxon>Dikarya</taxon>
        <taxon>Basidiomycota</taxon>
        <taxon>Agaricomycotina</taxon>
        <taxon>Agaricomycetes</taxon>
        <taxon>Agaricomycetidae</taxon>
        <taxon>Agaricales</taxon>
        <taxon>Agaricineae</taxon>
        <taxon>Hydnangiaceae</taxon>
        <taxon>Laccaria</taxon>
    </lineage>
</organism>
<gene>
    <name evidence="2" type="ORF">K443DRAFT_12842</name>
</gene>
<accession>A0A0C9X789</accession>
<evidence type="ECO:0000256" key="1">
    <source>
        <dbReference type="SAM" id="SignalP"/>
    </source>
</evidence>
<dbReference type="HOGENOM" id="CLU_1332108_0_0_1"/>
<feature type="chain" id="PRO_5002206222" evidence="1">
    <location>
        <begin position="21"/>
        <end position="206"/>
    </location>
</feature>
<evidence type="ECO:0000313" key="3">
    <source>
        <dbReference type="Proteomes" id="UP000054477"/>
    </source>
</evidence>
<keyword evidence="3" id="KW-1185">Reference proteome</keyword>
<name>A0A0C9X789_9AGAR</name>
<dbReference type="AlphaFoldDB" id="A0A0C9X789"/>
<dbReference type="EMBL" id="KN838842">
    <property type="protein sequence ID" value="KIJ93456.1"/>
    <property type="molecule type" value="Genomic_DNA"/>
</dbReference>
<protein>
    <submittedName>
        <fullName evidence="2">Uncharacterized protein</fullName>
    </submittedName>
</protein>
<proteinExistence type="predicted"/>
<feature type="signal peptide" evidence="1">
    <location>
        <begin position="1"/>
        <end position="20"/>
    </location>
</feature>
<sequence length="206" mass="22221">MRFLLRLNLVLLLSGIAVLSAPLIVKPSHVGGCSPADCIKQSLGETPDAVVISPSSGRIPMASFLIDIPPKVTALFSRDHPSELGLPPYANNQDVVYEDVEPWNTSAWLPLSFSSLSSIPLAVSSTTFYPPSSIPPAGLSTTLFPSQTLSPDTTQSIVILTFLSMDDFSTTISETFIFDGRVEDFDSNSPVDEDSQYRPPTWCVVA</sequence>
<keyword evidence="1" id="KW-0732">Signal</keyword>
<evidence type="ECO:0000313" key="2">
    <source>
        <dbReference type="EMBL" id="KIJ93456.1"/>
    </source>
</evidence>
<reference evidence="2 3" key="1">
    <citation type="submission" date="2014-04" db="EMBL/GenBank/DDBJ databases">
        <authorList>
            <consortium name="DOE Joint Genome Institute"/>
            <person name="Kuo A."/>
            <person name="Kohler A."/>
            <person name="Nagy L.G."/>
            <person name="Floudas D."/>
            <person name="Copeland A."/>
            <person name="Barry K.W."/>
            <person name="Cichocki N."/>
            <person name="Veneault-Fourrey C."/>
            <person name="LaButti K."/>
            <person name="Lindquist E.A."/>
            <person name="Lipzen A."/>
            <person name="Lundell T."/>
            <person name="Morin E."/>
            <person name="Murat C."/>
            <person name="Sun H."/>
            <person name="Tunlid A."/>
            <person name="Henrissat B."/>
            <person name="Grigoriev I.V."/>
            <person name="Hibbett D.S."/>
            <person name="Martin F."/>
            <person name="Nordberg H.P."/>
            <person name="Cantor M.N."/>
            <person name="Hua S.X."/>
        </authorList>
    </citation>
    <scope>NUCLEOTIDE SEQUENCE [LARGE SCALE GENOMIC DNA]</scope>
    <source>
        <strain evidence="2 3">LaAM-08-1</strain>
    </source>
</reference>
<reference evidence="3" key="2">
    <citation type="submission" date="2015-01" db="EMBL/GenBank/DDBJ databases">
        <title>Evolutionary Origins and Diversification of the Mycorrhizal Mutualists.</title>
        <authorList>
            <consortium name="DOE Joint Genome Institute"/>
            <consortium name="Mycorrhizal Genomics Consortium"/>
            <person name="Kohler A."/>
            <person name="Kuo A."/>
            <person name="Nagy L.G."/>
            <person name="Floudas D."/>
            <person name="Copeland A."/>
            <person name="Barry K.W."/>
            <person name="Cichocki N."/>
            <person name="Veneault-Fourrey C."/>
            <person name="LaButti K."/>
            <person name="Lindquist E.A."/>
            <person name="Lipzen A."/>
            <person name="Lundell T."/>
            <person name="Morin E."/>
            <person name="Murat C."/>
            <person name="Riley R."/>
            <person name="Ohm R."/>
            <person name="Sun H."/>
            <person name="Tunlid A."/>
            <person name="Henrissat B."/>
            <person name="Grigoriev I.V."/>
            <person name="Hibbett D.S."/>
            <person name="Martin F."/>
        </authorList>
    </citation>
    <scope>NUCLEOTIDE SEQUENCE [LARGE SCALE GENOMIC DNA]</scope>
    <source>
        <strain evidence="3">LaAM-08-1</strain>
    </source>
</reference>
<dbReference type="Proteomes" id="UP000054477">
    <property type="component" value="Unassembled WGS sequence"/>
</dbReference>